<dbReference type="InterPro" id="IPR011989">
    <property type="entry name" value="ARM-like"/>
</dbReference>
<dbReference type="AlphaFoldDB" id="A0A820LDB8"/>
<gene>
    <name evidence="1" type="ORF">FNK824_LOCUS42382</name>
</gene>
<comment type="caution">
    <text evidence="1">The sequence shown here is derived from an EMBL/GenBank/DDBJ whole genome shotgun (WGS) entry which is preliminary data.</text>
</comment>
<protein>
    <recommendedName>
        <fullName evidence="3">HEAT repeat domain-containing protein</fullName>
    </recommendedName>
</protein>
<organism evidence="1 2">
    <name type="scientific">Rotaria sordida</name>
    <dbReference type="NCBI Taxonomy" id="392033"/>
    <lineage>
        <taxon>Eukaryota</taxon>
        <taxon>Metazoa</taxon>
        <taxon>Spiralia</taxon>
        <taxon>Gnathifera</taxon>
        <taxon>Rotifera</taxon>
        <taxon>Eurotatoria</taxon>
        <taxon>Bdelloidea</taxon>
        <taxon>Philodinida</taxon>
        <taxon>Philodinidae</taxon>
        <taxon>Rotaria</taxon>
    </lineage>
</organism>
<dbReference type="Gene3D" id="1.25.10.10">
    <property type="entry name" value="Leucine-rich Repeat Variant"/>
    <property type="match status" value="1"/>
</dbReference>
<dbReference type="Proteomes" id="UP000663874">
    <property type="component" value="Unassembled WGS sequence"/>
</dbReference>
<dbReference type="SUPFAM" id="SSF48371">
    <property type="entry name" value="ARM repeat"/>
    <property type="match status" value="1"/>
</dbReference>
<feature type="non-terminal residue" evidence="1">
    <location>
        <position position="61"/>
    </location>
</feature>
<evidence type="ECO:0000313" key="2">
    <source>
        <dbReference type="Proteomes" id="UP000663874"/>
    </source>
</evidence>
<reference evidence="1" key="1">
    <citation type="submission" date="2021-02" db="EMBL/GenBank/DDBJ databases">
        <authorList>
            <person name="Nowell W R."/>
        </authorList>
    </citation>
    <scope>NUCLEOTIDE SEQUENCE</scope>
</reference>
<evidence type="ECO:0008006" key="3">
    <source>
        <dbReference type="Google" id="ProtNLM"/>
    </source>
</evidence>
<name>A0A820LDB8_9BILA</name>
<dbReference type="InterPro" id="IPR016024">
    <property type="entry name" value="ARM-type_fold"/>
</dbReference>
<sequence>MGEKAATNEVINGLVNALRDTDTDVRQHVQKALEKLGEKAATNEVINGLVNALRDVNDGVR</sequence>
<dbReference type="EMBL" id="CAJOBE010049412">
    <property type="protein sequence ID" value="CAF4352225.1"/>
    <property type="molecule type" value="Genomic_DNA"/>
</dbReference>
<accession>A0A820LDB8</accession>
<evidence type="ECO:0000313" key="1">
    <source>
        <dbReference type="EMBL" id="CAF4352225.1"/>
    </source>
</evidence>
<proteinExistence type="predicted"/>